<reference evidence="2 3" key="1">
    <citation type="submission" date="2019-02" db="EMBL/GenBank/DDBJ databases">
        <title>Deep-cultivation of Planctomycetes and their phenomic and genomic characterization uncovers novel biology.</title>
        <authorList>
            <person name="Wiegand S."/>
            <person name="Jogler M."/>
            <person name="Boedeker C."/>
            <person name="Pinto D."/>
            <person name="Vollmers J."/>
            <person name="Rivas-Marin E."/>
            <person name="Kohn T."/>
            <person name="Peeters S.H."/>
            <person name="Heuer A."/>
            <person name="Rast P."/>
            <person name="Oberbeckmann S."/>
            <person name="Bunk B."/>
            <person name="Jeske O."/>
            <person name="Meyerdierks A."/>
            <person name="Storesund J.E."/>
            <person name="Kallscheuer N."/>
            <person name="Luecker S."/>
            <person name="Lage O.M."/>
            <person name="Pohl T."/>
            <person name="Merkel B.J."/>
            <person name="Hornburger P."/>
            <person name="Mueller R.-W."/>
            <person name="Bruemmer F."/>
            <person name="Labrenz M."/>
            <person name="Spormann A.M."/>
            <person name="Op Den Camp H."/>
            <person name="Overmann J."/>
            <person name="Amann R."/>
            <person name="Jetten M.S.M."/>
            <person name="Mascher T."/>
            <person name="Medema M.H."/>
            <person name="Devos D.P."/>
            <person name="Kaster A.-K."/>
            <person name="Ovreas L."/>
            <person name="Rohde M."/>
            <person name="Galperin M.Y."/>
            <person name="Jogler C."/>
        </authorList>
    </citation>
    <scope>NUCLEOTIDE SEQUENCE [LARGE SCALE GENOMIC DNA]</scope>
    <source>
        <strain evidence="2 3">Pla100</strain>
    </source>
</reference>
<keyword evidence="3" id="KW-1185">Reference proteome</keyword>
<evidence type="ECO:0000313" key="3">
    <source>
        <dbReference type="Proteomes" id="UP000316213"/>
    </source>
</evidence>
<dbReference type="InterPro" id="IPR005302">
    <property type="entry name" value="MoCF_Sase_C"/>
</dbReference>
<dbReference type="AlphaFoldDB" id="A0A5C6AP11"/>
<dbReference type="EMBL" id="SJPM01000002">
    <property type="protein sequence ID" value="TWU01725.1"/>
    <property type="molecule type" value="Genomic_DNA"/>
</dbReference>
<dbReference type="Proteomes" id="UP000316213">
    <property type="component" value="Unassembled WGS sequence"/>
</dbReference>
<evidence type="ECO:0000259" key="1">
    <source>
        <dbReference type="PROSITE" id="PS51340"/>
    </source>
</evidence>
<proteinExistence type="predicted"/>
<dbReference type="Pfam" id="PF03473">
    <property type="entry name" value="MOSC"/>
    <property type="match status" value="1"/>
</dbReference>
<gene>
    <name evidence="2" type="ORF">Pla100_14600</name>
</gene>
<sequence length="194" mass="21216">MALERKITLPVPGNSTFGTNSEVGPAHHEAELRIEASLEAIFISPGHDYWTQEGAGRMTHGIQSVSQAECVAGRGVRGDRYFEKRLNHKGQVTFIDADVVDDLRGQFKLPQLPASILRRNLVIRGTTLASLLGKTFSFQGVLFEGAQECTPCQWMDRVIAPGAKNFLADHFRGGLRAKILTNGLIRVTNSLTSG</sequence>
<dbReference type="InterPro" id="IPR011037">
    <property type="entry name" value="Pyrv_Knase-like_insert_dom_sf"/>
</dbReference>
<dbReference type="PROSITE" id="PS51340">
    <property type="entry name" value="MOSC"/>
    <property type="match status" value="1"/>
</dbReference>
<dbReference type="SUPFAM" id="SSF50800">
    <property type="entry name" value="PK beta-barrel domain-like"/>
    <property type="match status" value="1"/>
</dbReference>
<accession>A0A5C6AP11</accession>
<dbReference type="Gene3D" id="2.40.33.20">
    <property type="entry name" value="PK beta-barrel domain-like"/>
    <property type="match status" value="1"/>
</dbReference>
<protein>
    <submittedName>
        <fullName evidence="2">MOSC domain protein</fullName>
    </submittedName>
</protein>
<dbReference type="GO" id="GO:0030151">
    <property type="term" value="F:molybdenum ion binding"/>
    <property type="evidence" value="ECO:0007669"/>
    <property type="project" value="InterPro"/>
</dbReference>
<name>A0A5C6AP11_9BACT</name>
<dbReference type="GO" id="GO:0030170">
    <property type="term" value="F:pyridoxal phosphate binding"/>
    <property type="evidence" value="ECO:0007669"/>
    <property type="project" value="InterPro"/>
</dbReference>
<organism evidence="2 3">
    <name type="scientific">Neorhodopirellula pilleata</name>
    <dbReference type="NCBI Taxonomy" id="2714738"/>
    <lineage>
        <taxon>Bacteria</taxon>
        <taxon>Pseudomonadati</taxon>
        <taxon>Planctomycetota</taxon>
        <taxon>Planctomycetia</taxon>
        <taxon>Pirellulales</taxon>
        <taxon>Pirellulaceae</taxon>
        <taxon>Neorhodopirellula</taxon>
    </lineage>
</organism>
<dbReference type="GO" id="GO:0003824">
    <property type="term" value="F:catalytic activity"/>
    <property type="evidence" value="ECO:0007669"/>
    <property type="project" value="InterPro"/>
</dbReference>
<evidence type="ECO:0000313" key="2">
    <source>
        <dbReference type="EMBL" id="TWU01725.1"/>
    </source>
</evidence>
<comment type="caution">
    <text evidence="2">The sequence shown here is derived from an EMBL/GenBank/DDBJ whole genome shotgun (WGS) entry which is preliminary data.</text>
</comment>
<feature type="domain" description="MOSC" evidence="1">
    <location>
        <begin position="63"/>
        <end position="194"/>
    </location>
</feature>